<proteinExistence type="predicted"/>
<organism evidence="1 2">
    <name type="scientific">Pleurodeles waltl</name>
    <name type="common">Iberian ribbed newt</name>
    <dbReference type="NCBI Taxonomy" id="8319"/>
    <lineage>
        <taxon>Eukaryota</taxon>
        <taxon>Metazoa</taxon>
        <taxon>Chordata</taxon>
        <taxon>Craniata</taxon>
        <taxon>Vertebrata</taxon>
        <taxon>Euteleostomi</taxon>
        <taxon>Amphibia</taxon>
        <taxon>Batrachia</taxon>
        <taxon>Caudata</taxon>
        <taxon>Salamandroidea</taxon>
        <taxon>Salamandridae</taxon>
        <taxon>Pleurodelinae</taxon>
        <taxon>Pleurodeles</taxon>
    </lineage>
</organism>
<evidence type="ECO:0000313" key="2">
    <source>
        <dbReference type="Proteomes" id="UP001066276"/>
    </source>
</evidence>
<sequence>MAELELDYEEDECEEGEIVEARSVNGGERCSNQGWGKGDHGKRGLEGGRVRAFLQALAPSESRERDSCISDVGKCLLQEVPERTASLIDFYDEWPASHLPHLGQGGASKKKTGGNGWDMWSYNRGQCWFDFFK</sequence>
<comment type="caution">
    <text evidence="1">The sequence shown here is derived from an EMBL/GenBank/DDBJ whole genome shotgun (WGS) entry which is preliminary data.</text>
</comment>
<accession>A0AAV7NKG6</accession>
<keyword evidence="2" id="KW-1185">Reference proteome</keyword>
<evidence type="ECO:0000313" key="1">
    <source>
        <dbReference type="EMBL" id="KAJ1115435.1"/>
    </source>
</evidence>
<gene>
    <name evidence="1" type="ORF">NDU88_003659</name>
</gene>
<dbReference type="Proteomes" id="UP001066276">
    <property type="component" value="Chromosome 8"/>
</dbReference>
<name>A0AAV7NKG6_PLEWA</name>
<dbReference type="EMBL" id="JANPWB010000012">
    <property type="protein sequence ID" value="KAJ1115435.1"/>
    <property type="molecule type" value="Genomic_DNA"/>
</dbReference>
<dbReference type="AlphaFoldDB" id="A0AAV7NKG6"/>
<protein>
    <submittedName>
        <fullName evidence="1">Uncharacterized protein</fullName>
    </submittedName>
</protein>
<reference evidence="1" key="1">
    <citation type="journal article" date="2022" name="bioRxiv">
        <title>Sequencing and chromosome-scale assembly of the giantPleurodeles waltlgenome.</title>
        <authorList>
            <person name="Brown T."/>
            <person name="Elewa A."/>
            <person name="Iarovenko S."/>
            <person name="Subramanian E."/>
            <person name="Araus A.J."/>
            <person name="Petzold A."/>
            <person name="Susuki M."/>
            <person name="Suzuki K.-i.T."/>
            <person name="Hayashi T."/>
            <person name="Toyoda A."/>
            <person name="Oliveira C."/>
            <person name="Osipova E."/>
            <person name="Leigh N.D."/>
            <person name="Simon A."/>
            <person name="Yun M.H."/>
        </authorList>
    </citation>
    <scope>NUCLEOTIDE SEQUENCE</scope>
    <source>
        <strain evidence="1">20211129_DDA</strain>
        <tissue evidence="1">Liver</tissue>
    </source>
</reference>